<name>A0A9X5I5Q1_9CYAN</name>
<dbReference type="SUPFAM" id="SSF52540">
    <property type="entry name" value="P-loop containing nucleoside triphosphate hydrolases"/>
    <property type="match status" value="1"/>
</dbReference>
<dbReference type="Pfam" id="PF14559">
    <property type="entry name" value="TPR_19"/>
    <property type="match status" value="1"/>
</dbReference>
<dbReference type="Gene3D" id="1.25.40.10">
    <property type="entry name" value="Tetratricopeptide repeat domain"/>
    <property type="match status" value="1"/>
</dbReference>
<evidence type="ECO:0000256" key="1">
    <source>
        <dbReference type="SAM" id="MobiDB-lite"/>
    </source>
</evidence>
<accession>A0A9X5I5Q1</accession>
<evidence type="ECO:0000313" key="4">
    <source>
        <dbReference type="Proteomes" id="UP000031532"/>
    </source>
</evidence>
<comment type="caution">
    <text evidence="3">The sequence shown here is derived from an EMBL/GenBank/DDBJ whole genome shotgun (WGS) entry which is preliminary data.</text>
</comment>
<gene>
    <name evidence="3" type="ORF">QH73_0016725</name>
</gene>
<dbReference type="RefSeq" id="WP_052290216.1">
    <property type="nucleotide sequence ID" value="NZ_JTJC03000004.1"/>
</dbReference>
<dbReference type="OrthoDB" id="581260at2"/>
<reference evidence="3 4" key="1">
    <citation type="journal article" date="2015" name="Genome Announc.">
        <title>Draft Genome Sequence of the Terrestrial Cyanobacterium Scytonema millei VB511283, Isolated from Eastern India.</title>
        <authorList>
            <person name="Sen D."/>
            <person name="Chandrababunaidu M.M."/>
            <person name="Singh D."/>
            <person name="Sanghi N."/>
            <person name="Ghorai A."/>
            <person name="Mishra G.P."/>
            <person name="Madduluri M."/>
            <person name="Adhikary S.P."/>
            <person name="Tripathy S."/>
        </authorList>
    </citation>
    <scope>NUCLEOTIDE SEQUENCE [LARGE SCALE GENOMIC DNA]</scope>
    <source>
        <strain evidence="3 4">VB511283</strain>
    </source>
</reference>
<evidence type="ECO:0000256" key="2">
    <source>
        <dbReference type="SAM" id="Phobius"/>
    </source>
</evidence>
<keyword evidence="2" id="KW-1133">Transmembrane helix</keyword>
<feature type="region of interest" description="Disordered" evidence="1">
    <location>
        <begin position="456"/>
        <end position="478"/>
    </location>
</feature>
<evidence type="ECO:0000313" key="3">
    <source>
        <dbReference type="EMBL" id="NHC36270.1"/>
    </source>
</evidence>
<dbReference type="InterPro" id="IPR027417">
    <property type="entry name" value="P-loop_NTPase"/>
</dbReference>
<keyword evidence="2" id="KW-0812">Transmembrane</keyword>
<feature type="region of interest" description="Disordered" evidence="1">
    <location>
        <begin position="280"/>
        <end position="306"/>
    </location>
</feature>
<feature type="compositionally biased region" description="Polar residues" evidence="1">
    <location>
        <begin position="280"/>
        <end position="301"/>
    </location>
</feature>
<feature type="transmembrane region" description="Helical" evidence="2">
    <location>
        <begin position="316"/>
        <end position="335"/>
    </location>
</feature>
<dbReference type="EMBL" id="JTJC03000004">
    <property type="protein sequence ID" value="NHC36270.1"/>
    <property type="molecule type" value="Genomic_DNA"/>
</dbReference>
<keyword evidence="4" id="KW-1185">Reference proteome</keyword>
<protein>
    <submittedName>
        <fullName evidence="3">Tetratricopeptide repeat protein</fullName>
    </submittedName>
</protein>
<proteinExistence type="predicted"/>
<organism evidence="3 4">
    <name type="scientific">Scytonema millei VB511283</name>
    <dbReference type="NCBI Taxonomy" id="1245923"/>
    <lineage>
        <taxon>Bacteria</taxon>
        <taxon>Bacillati</taxon>
        <taxon>Cyanobacteriota</taxon>
        <taxon>Cyanophyceae</taxon>
        <taxon>Nostocales</taxon>
        <taxon>Scytonemataceae</taxon>
        <taxon>Scytonema</taxon>
    </lineage>
</organism>
<dbReference type="AlphaFoldDB" id="A0A9X5I5Q1"/>
<dbReference type="InterPro" id="IPR011990">
    <property type="entry name" value="TPR-like_helical_dom_sf"/>
</dbReference>
<dbReference type="Proteomes" id="UP000031532">
    <property type="component" value="Unassembled WGS sequence"/>
</dbReference>
<dbReference type="SUPFAM" id="SSF48452">
    <property type="entry name" value="TPR-like"/>
    <property type="match status" value="1"/>
</dbReference>
<sequence>MSVKLRKQHLTVSPQNLPKNRTFNLLSIGQRGVGKTVFLVGSYTELQTESSKKQPHKLWFECQDNQVKENVDKILKYIDQTDQYPPPTMKVVNFSFNLKRQSLWGEKTVCHFRWNDIPGEICDVHNSDFRELVFNSHGCCVFIDAYALRHSDAYIQVLENIFEQVMALTSLVYLNGLNYPLAIVLTKYDLLESNAATQKVIKNKLEPLIAHLNTVKARYEIFHSSIPLVRENNIVTLKPKGTAIAFLWLVWELNKIHSSSADSQLLGLIHRLIPGDANARSKNPNGVMQSLFDSNRKASTQSDRHSSLKEKMGSKLGWFLGIGLVGIAVLSLLGYQRSTSQIRTGEALYDVEALQQAGQIDKAIASLEQLVQNNPDNIDLRLRLAEQYELTGNAAGAEKTYDQILARQNNNLKALVRKAVLRQIHKDSQGAAQLFEQAEAAAPDALKPQIRTLAKKTLNSSQENQKLKGAKTTEPKSD</sequence>
<keyword evidence="2" id="KW-0472">Membrane</keyword>